<evidence type="ECO:0000313" key="4">
    <source>
        <dbReference type="Proteomes" id="UP001372338"/>
    </source>
</evidence>
<comment type="caution">
    <text evidence="3">The sequence shown here is derived from an EMBL/GenBank/DDBJ whole genome shotgun (WGS) entry which is preliminary data.</text>
</comment>
<feature type="domain" description="NB-ARC" evidence="2">
    <location>
        <begin position="53"/>
        <end position="190"/>
    </location>
</feature>
<dbReference type="Proteomes" id="UP001372338">
    <property type="component" value="Unassembled WGS sequence"/>
</dbReference>
<dbReference type="InterPro" id="IPR050905">
    <property type="entry name" value="Plant_NBS-LRR"/>
</dbReference>
<dbReference type="Pfam" id="PF00931">
    <property type="entry name" value="NB-ARC"/>
    <property type="match status" value="1"/>
</dbReference>
<evidence type="ECO:0000256" key="1">
    <source>
        <dbReference type="ARBA" id="ARBA00022821"/>
    </source>
</evidence>
<dbReference type="InterPro" id="IPR027417">
    <property type="entry name" value="P-loop_NTPase"/>
</dbReference>
<organism evidence="3 4">
    <name type="scientific">Crotalaria pallida</name>
    <name type="common">Smooth rattlebox</name>
    <name type="synonym">Crotalaria striata</name>
    <dbReference type="NCBI Taxonomy" id="3830"/>
    <lineage>
        <taxon>Eukaryota</taxon>
        <taxon>Viridiplantae</taxon>
        <taxon>Streptophyta</taxon>
        <taxon>Embryophyta</taxon>
        <taxon>Tracheophyta</taxon>
        <taxon>Spermatophyta</taxon>
        <taxon>Magnoliopsida</taxon>
        <taxon>eudicotyledons</taxon>
        <taxon>Gunneridae</taxon>
        <taxon>Pentapetalae</taxon>
        <taxon>rosids</taxon>
        <taxon>fabids</taxon>
        <taxon>Fabales</taxon>
        <taxon>Fabaceae</taxon>
        <taxon>Papilionoideae</taxon>
        <taxon>50 kb inversion clade</taxon>
        <taxon>genistoids sensu lato</taxon>
        <taxon>core genistoids</taxon>
        <taxon>Crotalarieae</taxon>
        <taxon>Crotalaria</taxon>
    </lineage>
</organism>
<reference evidence="3 4" key="1">
    <citation type="submission" date="2024-01" db="EMBL/GenBank/DDBJ databases">
        <title>The genomes of 5 underutilized Papilionoideae crops provide insights into root nodulation and disease resistanc.</title>
        <authorList>
            <person name="Yuan L."/>
        </authorList>
    </citation>
    <scope>NUCLEOTIDE SEQUENCE [LARGE SCALE GENOMIC DNA]</scope>
    <source>
        <strain evidence="3">ZHUSHIDOU_FW_LH</strain>
        <tissue evidence="3">Leaf</tissue>
    </source>
</reference>
<dbReference type="PANTHER" id="PTHR33463:SF198">
    <property type="entry name" value="RPP4C3"/>
    <property type="match status" value="1"/>
</dbReference>
<proteinExistence type="predicted"/>
<keyword evidence="4" id="KW-1185">Reference proteome</keyword>
<evidence type="ECO:0000259" key="2">
    <source>
        <dbReference type="Pfam" id="PF00931"/>
    </source>
</evidence>
<name>A0AAN9E696_CROPI</name>
<evidence type="ECO:0000313" key="3">
    <source>
        <dbReference type="EMBL" id="KAK7247204.1"/>
    </source>
</evidence>
<protein>
    <recommendedName>
        <fullName evidence="2">NB-ARC domain-containing protein</fullName>
    </recommendedName>
</protein>
<dbReference type="AlphaFoldDB" id="A0AAN9E696"/>
<keyword evidence="1" id="KW-0611">Plant defense</keyword>
<dbReference type="EMBL" id="JAYWIO010000008">
    <property type="protein sequence ID" value="KAK7247204.1"/>
    <property type="molecule type" value="Genomic_DNA"/>
</dbReference>
<dbReference type="SUPFAM" id="SSF52540">
    <property type="entry name" value="P-loop containing nucleoside triphosphate hydrolases"/>
    <property type="match status" value="1"/>
</dbReference>
<gene>
    <name evidence="3" type="ORF">RIF29_42081</name>
</gene>
<dbReference type="PANTHER" id="PTHR33463">
    <property type="entry name" value="NB-ARC DOMAIN-CONTAINING PROTEIN-RELATED"/>
    <property type="match status" value="1"/>
</dbReference>
<dbReference type="InterPro" id="IPR002182">
    <property type="entry name" value="NB-ARC"/>
</dbReference>
<dbReference type="GO" id="GO:0043531">
    <property type="term" value="F:ADP binding"/>
    <property type="evidence" value="ECO:0007669"/>
    <property type="project" value="InterPro"/>
</dbReference>
<sequence length="196" mass="21701">MGAALAIARKFNNEEERILPLPHACFMHQNHSIVSISNSYKVSSGLVNSALDGTMEALANPNITIVGVYGSSTSRKNNLIEKISRRVKRDSMFDVIVMASVTEKPNMKRIQGELGNMLGLQFDEKINVIGRAKLLCERIKKEDRILIILDDLCAGINLGRVGIPFENDHKGCKIVLISRCLEALSNQMNTTTNFSL</sequence>
<dbReference type="Gene3D" id="3.40.50.300">
    <property type="entry name" value="P-loop containing nucleotide triphosphate hydrolases"/>
    <property type="match status" value="1"/>
</dbReference>
<accession>A0AAN9E696</accession>